<dbReference type="RefSeq" id="WP_307233852.1">
    <property type="nucleotide sequence ID" value="NZ_JAUSVF010000002.1"/>
</dbReference>
<accession>A0ABU0BX83</accession>
<gene>
    <name evidence="3" type="ORF">QO002_004505</name>
</gene>
<keyword evidence="4" id="KW-1185">Reference proteome</keyword>
<organism evidence="3 4">
    <name type="scientific">Pararhizobium capsulatum DSM 1112</name>
    <dbReference type="NCBI Taxonomy" id="1121113"/>
    <lineage>
        <taxon>Bacteria</taxon>
        <taxon>Pseudomonadati</taxon>
        <taxon>Pseudomonadota</taxon>
        <taxon>Alphaproteobacteria</taxon>
        <taxon>Hyphomicrobiales</taxon>
        <taxon>Rhizobiaceae</taxon>
        <taxon>Rhizobium/Agrobacterium group</taxon>
        <taxon>Pararhizobium</taxon>
    </lineage>
</organism>
<dbReference type="PANTHER" id="PTHR43015">
    <property type="entry name" value="D-RIBITOL-5-PHOSPHATE CYTIDYLYLTRANSFERASE"/>
    <property type="match status" value="1"/>
</dbReference>
<dbReference type="SUPFAM" id="SSF53448">
    <property type="entry name" value="Nucleotide-diphospho-sugar transferases"/>
    <property type="match status" value="1"/>
</dbReference>
<dbReference type="Gene3D" id="3.90.550.10">
    <property type="entry name" value="Spore Coat Polysaccharide Biosynthesis Protein SpsA, Chain A"/>
    <property type="match status" value="1"/>
</dbReference>
<keyword evidence="1 3" id="KW-0808">Transferase</keyword>
<dbReference type="EC" id="2.7.7.60" evidence="3"/>
<evidence type="ECO:0000256" key="2">
    <source>
        <dbReference type="ARBA" id="ARBA00022695"/>
    </source>
</evidence>
<proteinExistence type="predicted"/>
<name>A0ABU0BX83_9HYPH</name>
<sequence length="240" mass="26945">MNVGVIFAGGVGIRFSKSGTPKQFVELYGKPIIAYTLEKFSNNPSIDEIVIPCVSGWEDYLRRVINQFHIIKPCHIVSGGVNTHDSRLNAMHYVKLNLPDTQIIVFHDAVRPLVNQDNITNIVSEAKLHGAAVSYSPMTETPAETVDFKQLATVHKRSKHIVIKAPQGFSFADAYKAHIDGRELSDDILIDACTLMSHYGHKIQLVESTFDNIKITTAKDYFIFKALIDERHYEDIFGLN</sequence>
<dbReference type="EMBL" id="JAUSVF010000002">
    <property type="protein sequence ID" value="MDQ0322299.1"/>
    <property type="molecule type" value="Genomic_DNA"/>
</dbReference>
<dbReference type="PANTHER" id="PTHR43015:SF1">
    <property type="entry name" value="D-RIBITOL-5-PHOSPHATE CYTIDYLYLTRANSFERASE"/>
    <property type="match status" value="1"/>
</dbReference>
<dbReference type="InterPro" id="IPR029044">
    <property type="entry name" value="Nucleotide-diphossugar_trans"/>
</dbReference>
<dbReference type="GO" id="GO:0050518">
    <property type="term" value="F:2-C-methyl-D-erythritol 4-phosphate cytidylyltransferase activity"/>
    <property type="evidence" value="ECO:0007669"/>
    <property type="project" value="UniProtKB-EC"/>
</dbReference>
<keyword evidence="2 3" id="KW-0548">Nucleotidyltransferase</keyword>
<comment type="caution">
    <text evidence="3">The sequence shown here is derived from an EMBL/GenBank/DDBJ whole genome shotgun (WGS) entry which is preliminary data.</text>
</comment>
<reference evidence="3 4" key="1">
    <citation type="submission" date="2023-07" db="EMBL/GenBank/DDBJ databases">
        <title>Genomic Encyclopedia of Type Strains, Phase IV (KMG-IV): sequencing the most valuable type-strain genomes for metagenomic binning, comparative biology and taxonomic classification.</title>
        <authorList>
            <person name="Goeker M."/>
        </authorList>
    </citation>
    <scope>NUCLEOTIDE SEQUENCE [LARGE SCALE GENOMIC DNA]</scope>
    <source>
        <strain evidence="3 4">DSM 1112</strain>
    </source>
</reference>
<evidence type="ECO:0000313" key="4">
    <source>
        <dbReference type="Proteomes" id="UP001230207"/>
    </source>
</evidence>
<dbReference type="InterPro" id="IPR034683">
    <property type="entry name" value="IspD/TarI"/>
</dbReference>
<dbReference type="CDD" id="cd02516">
    <property type="entry name" value="CDP-ME_synthetase"/>
    <property type="match status" value="1"/>
</dbReference>
<evidence type="ECO:0000313" key="3">
    <source>
        <dbReference type="EMBL" id="MDQ0322299.1"/>
    </source>
</evidence>
<dbReference type="Proteomes" id="UP001230207">
    <property type="component" value="Unassembled WGS sequence"/>
</dbReference>
<protein>
    <submittedName>
        <fullName evidence="3">2-C-methyl-D-erythritol 4-phosphate cytidylyltransferase</fullName>
        <ecNumber evidence="3">2.7.7.60</ecNumber>
    </submittedName>
</protein>
<evidence type="ECO:0000256" key="1">
    <source>
        <dbReference type="ARBA" id="ARBA00022679"/>
    </source>
</evidence>
<dbReference type="Pfam" id="PF01128">
    <property type="entry name" value="IspD"/>
    <property type="match status" value="1"/>
</dbReference>